<feature type="region of interest" description="Disordered" evidence="1">
    <location>
        <begin position="1"/>
        <end position="22"/>
    </location>
</feature>
<reference evidence="2 3" key="1">
    <citation type="journal article" date="2018" name="PLoS ONE">
        <title>The draft genome of Kipferlia bialata reveals reductive genome evolution in fornicate parasites.</title>
        <authorList>
            <person name="Tanifuji G."/>
            <person name="Takabayashi S."/>
            <person name="Kume K."/>
            <person name="Takagi M."/>
            <person name="Nakayama T."/>
            <person name="Kamikawa R."/>
            <person name="Inagaki Y."/>
            <person name="Hashimoto T."/>
        </authorList>
    </citation>
    <scope>NUCLEOTIDE SEQUENCE [LARGE SCALE GENOMIC DNA]</scope>
    <source>
        <strain evidence="2">NY0173</strain>
    </source>
</reference>
<organism evidence="2 3">
    <name type="scientific">Kipferlia bialata</name>
    <dbReference type="NCBI Taxonomy" id="797122"/>
    <lineage>
        <taxon>Eukaryota</taxon>
        <taxon>Metamonada</taxon>
        <taxon>Carpediemonas-like organisms</taxon>
        <taxon>Kipferlia</taxon>
    </lineage>
</organism>
<accession>A0A9K3D5U4</accession>
<keyword evidence="3" id="KW-1185">Reference proteome</keyword>
<evidence type="ECO:0000313" key="2">
    <source>
        <dbReference type="EMBL" id="GIQ89371.1"/>
    </source>
</evidence>
<name>A0A9K3D5U4_9EUKA</name>
<evidence type="ECO:0000256" key="1">
    <source>
        <dbReference type="SAM" id="MobiDB-lite"/>
    </source>
</evidence>
<comment type="caution">
    <text evidence="2">The sequence shown here is derived from an EMBL/GenBank/DDBJ whole genome shotgun (WGS) entry which is preliminary data.</text>
</comment>
<evidence type="ECO:0000313" key="3">
    <source>
        <dbReference type="Proteomes" id="UP000265618"/>
    </source>
</evidence>
<dbReference type="AlphaFoldDB" id="A0A9K3D5U4"/>
<feature type="non-terminal residue" evidence="2">
    <location>
        <position position="1"/>
    </location>
</feature>
<gene>
    <name evidence="2" type="ORF">KIPB_011816</name>
</gene>
<dbReference type="EMBL" id="BDIP01004974">
    <property type="protein sequence ID" value="GIQ89371.1"/>
    <property type="molecule type" value="Genomic_DNA"/>
</dbReference>
<protein>
    <submittedName>
        <fullName evidence="2">Uncharacterized protein</fullName>
    </submittedName>
</protein>
<dbReference type="Proteomes" id="UP000265618">
    <property type="component" value="Unassembled WGS sequence"/>
</dbReference>
<feature type="compositionally biased region" description="Basic and acidic residues" evidence="1">
    <location>
        <begin position="1"/>
        <end position="10"/>
    </location>
</feature>
<proteinExistence type="predicted"/>
<sequence length="63" mass="6943">VVGCRDHGPEDADQGCAYHGPEDADQGSCCVYSVLLERDILAPVSYRIGKWTEHCQPVLLQQL</sequence>